<keyword evidence="5" id="KW-1185">Reference proteome</keyword>
<feature type="region of interest" description="Disordered" evidence="1">
    <location>
        <begin position="93"/>
        <end position="156"/>
    </location>
</feature>
<feature type="signal peptide" evidence="2">
    <location>
        <begin position="1"/>
        <end position="23"/>
    </location>
</feature>
<feature type="region of interest" description="Disordered" evidence="1">
    <location>
        <begin position="223"/>
        <end position="284"/>
    </location>
</feature>
<name>A0A180GTH2_PUCT1</name>
<gene>
    <name evidence="3" type="ORF">PTTG_26537</name>
</gene>
<dbReference type="AlphaFoldDB" id="A0A180GTH2"/>
<dbReference type="EnsemblFungi" id="PTTG_26537-t43_1">
    <property type="protein sequence ID" value="PTTG_26537-t43_1-p1"/>
    <property type="gene ID" value="PTTG_26537"/>
</dbReference>
<organism evidence="3">
    <name type="scientific">Puccinia triticina (isolate 1-1 / race 1 (BBBD))</name>
    <name type="common">Brown leaf rust fungus</name>
    <dbReference type="NCBI Taxonomy" id="630390"/>
    <lineage>
        <taxon>Eukaryota</taxon>
        <taxon>Fungi</taxon>
        <taxon>Dikarya</taxon>
        <taxon>Basidiomycota</taxon>
        <taxon>Pucciniomycotina</taxon>
        <taxon>Pucciniomycetes</taxon>
        <taxon>Pucciniales</taxon>
        <taxon>Pucciniaceae</taxon>
        <taxon>Puccinia</taxon>
    </lineage>
</organism>
<evidence type="ECO:0000256" key="1">
    <source>
        <dbReference type="SAM" id="MobiDB-lite"/>
    </source>
</evidence>
<dbReference type="EMBL" id="ADAS02000025">
    <property type="protein sequence ID" value="OAV95851.1"/>
    <property type="molecule type" value="Genomic_DNA"/>
</dbReference>
<evidence type="ECO:0000313" key="4">
    <source>
        <dbReference type="EnsemblFungi" id="PTTG_26537-t43_1-p1"/>
    </source>
</evidence>
<reference evidence="3" key="2">
    <citation type="submission" date="2016-05" db="EMBL/GenBank/DDBJ databases">
        <title>Comparative analysis highlights variable genome content of wheat rusts and divergence of the mating loci.</title>
        <authorList>
            <person name="Cuomo C.A."/>
            <person name="Bakkeren G."/>
            <person name="Szabo L."/>
            <person name="Khalil H."/>
            <person name="Joly D."/>
            <person name="Goldberg J."/>
            <person name="Young S."/>
            <person name="Zeng Q."/>
            <person name="Fellers J."/>
        </authorList>
    </citation>
    <scope>NUCLEOTIDE SEQUENCE [LARGE SCALE GENOMIC DNA]</scope>
    <source>
        <strain evidence="3">1-1 BBBD Race 1</strain>
    </source>
</reference>
<reference evidence="4 5" key="3">
    <citation type="journal article" date="2017" name="G3 (Bethesda)">
        <title>Comparative analysis highlights variable genome content of wheat rusts and divergence of the mating loci.</title>
        <authorList>
            <person name="Cuomo C.A."/>
            <person name="Bakkeren G."/>
            <person name="Khalil H.B."/>
            <person name="Panwar V."/>
            <person name="Joly D."/>
            <person name="Linning R."/>
            <person name="Sakthikumar S."/>
            <person name="Song X."/>
            <person name="Adiconis X."/>
            <person name="Fan L."/>
            <person name="Goldberg J.M."/>
            <person name="Levin J.Z."/>
            <person name="Young S."/>
            <person name="Zeng Q."/>
            <person name="Anikster Y."/>
            <person name="Bruce M."/>
            <person name="Wang M."/>
            <person name="Yin C."/>
            <person name="McCallum B."/>
            <person name="Szabo L.J."/>
            <person name="Hulbert S."/>
            <person name="Chen X."/>
            <person name="Fellers J.P."/>
        </authorList>
    </citation>
    <scope>NUCLEOTIDE SEQUENCE</scope>
    <source>
        <strain evidence="4">isolate 1-1 / race 1 (BBBD)</strain>
        <strain evidence="5">Isolate 1-1 / race 1 (BBBD)</strain>
    </source>
</reference>
<feature type="compositionally biased region" description="Basic and acidic residues" evidence="1">
    <location>
        <begin position="112"/>
        <end position="138"/>
    </location>
</feature>
<evidence type="ECO:0000256" key="2">
    <source>
        <dbReference type="SAM" id="SignalP"/>
    </source>
</evidence>
<evidence type="ECO:0000313" key="5">
    <source>
        <dbReference type="Proteomes" id="UP000005240"/>
    </source>
</evidence>
<keyword evidence="2" id="KW-0732">Signal</keyword>
<sequence length="284" mass="29511">MKIHRFTLSAIFGWAFLAYSILSAPWPKPHPMLGGATHGAQVASMAAEGGKAGKGVGGVFDGAQAARNAVEGMHGVNGVPDSTLTAGKADPKALIDGFRGEGSVPETPKGFEPPKAHEPEPHEPPEPPHGKGPEEIDAPKGPTDPSAEAAKKPPSRLKVAGKAVLTRALTPLGWLSKGLGWVGGKWNKFKVFLGTKLLHGTDEGRKLLPTELKNKARLGMKVAEEGKEGSAGAKAADSAATHGAEDSKLINSGASHAKPEEVTPNPHEKPKDTPDPKTHPESAE</sequence>
<feature type="compositionally biased region" description="Basic and acidic residues" evidence="1">
    <location>
        <begin position="257"/>
        <end position="284"/>
    </location>
</feature>
<dbReference type="VEuPathDB" id="FungiDB:PTTG_26537"/>
<feature type="chain" id="PRO_5008110254" evidence="2">
    <location>
        <begin position="24"/>
        <end position="284"/>
    </location>
</feature>
<protein>
    <submittedName>
        <fullName evidence="3 4">Uncharacterized protein</fullName>
    </submittedName>
</protein>
<dbReference type="STRING" id="630390.A0A180GTH2"/>
<evidence type="ECO:0000313" key="3">
    <source>
        <dbReference type="EMBL" id="OAV95851.1"/>
    </source>
</evidence>
<dbReference type="Proteomes" id="UP000005240">
    <property type="component" value="Unassembled WGS sequence"/>
</dbReference>
<proteinExistence type="predicted"/>
<accession>A0A180GTH2</accession>
<feature type="compositionally biased region" description="Low complexity" evidence="1">
    <location>
        <begin position="230"/>
        <end position="240"/>
    </location>
</feature>
<reference evidence="4" key="4">
    <citation type="submission" date="2025-05" db="UniProtKB">
        <authorList>
            <consortium name="EnsemblFungi"/>
        </authorList>
    </citation>
    <scope>IDENTIFICATION</scope>
    <source>
        <strain evidence="4">isolate 1-1 / race 1 (BBBD)</strain>
    </source>
</reference>
<dbReference type="OrthoDB" id="2519093at2759"/>
<reference evidence="3" key="1">
    <citation type="submission" date="2009-11" db="EMBL/GenBank/DDBJ databases">
        <authorList>
            <consortium name="The Broad Institute Genome Sequencing Platform"/>
            <person name="Ward D."/>
            <person name="Feldgarden M."/>
            <person name="Earl A."/>
            <person name="Young S.K."/>
            <person name="Zeng Q."/>
            <person name="Koehrsen M."/>
            <person name="Alvarado L."/>
            <person name="Berlin A."/>
            <person name="Bochicchio J."/>
            <person name="Borenstein D."/>
            <person name="Chapman S.B."/>
            <person name="Chen Z."/>
            <person name="Engels R."/>
            <person name="Freedman E."/>
            <person name="Gellesch M."/>
            <person name="Goldberg J."/>
            <person name="Griggs A."/>
            <person name="Gujja S."/>
            <person name="Heilman E."/>
            <person name="Heiman D."/>
            <person name="Hepburn T."/>
            <person name="Howarth C."/>
            <person name="Jen D."/>
            <person name="Larson L."/>
            <person name="Lewis B."/>
            <person name="Mehta T."/>
            <person name="Park D."/>
            <person name="Pearson M."/>
            <person name="Roberts A."/>
            <person name="Saif S."/>
            <person name="Shea T."/>
            <person name="Shenoy N."/>
            <person name="Sisk P."/>
            <person name="Stolte C."/>
            <person name="Sykes S."/>
            <person name="Thomson T."/>
            <person name="Walk T."/>
            <person name="White J."/>
            <person name="Yandava C."/>
            <person name="Izard J."/>
            <person name="Baranova O.V."/>
            <person name="Blanton J.M."/>
            <person name="Tanner A.C."/>
            <person name="Dewhirst F.E."/>
            <person name="Haas B."/>
            <person name="Nusbaum C."/>
            <person name="Birren B."/>
        </authorList>
    </citation>
    <scope>NUCLEOTIDE SEQUENCE [LARGE SCALE GENOMIC DNA]</scope>
    <source>
        <strain evidence="3">1-1 BBBD Race 1</strain>
    </source>
</reference>